<evidence type="ECO:0000313" key="3">
    <source>
        <dbReference type="Proteomes" id="UP001565220"/>
    </source>
</evidence>
<dbReference type="RefSeq" id="WP_294184075.1">
    <property type="nucleotide sequence ID" value="NZ_JBGFFE010000031.1"/>
</dbReference>
<accession>A0ABV4E131</accession>
<evidence type="ECO:0000313" key="2">
    <source>
        <dbReference type="EMBL" id="MEY8764862.1"/>
    </source>
</evidence>
<comment type="caution">
    <text evidence="2">The sequence shown here is derived from an EMBL/GenBank/DDBJ whole genome shotgun (WGS) entry which is preliminary data.</text>
</comment>
<organism evidence="2 3">
    <name type="scientific">Clostridium lapidicellarium</name>
    <dbReference type="NCBI Taxonomy" id="3240931"/>
    <lineage>
        <taxon>Bacteria</taxon>
        <taxon>Bacillati</taxon>
        <taxon>Bacillota</taxon>
        <taxon>Clostridia</taxon>
        <taxon>Eubacteriales</taxon>
        <taxon>Clostridiaceae</taxon>
        <taxon>Clostridium</taxon>
    </lineage>
</organism>
<keyword evidence="3" id="KW-1185">Reference proteome</keyword>
<dbReference type="Proteomes" id="UP001565220">
    <property type="component" value="Unassembled WGS sequence"/>
</dbReference>
<name>A0ABV4E131_9CLOT</name>
<dbReference type="EMBL" id="JBGFFE010000031">
    <property type="protein sequence ID" value="MEY8764862.1"/>
    <property type="molecule type" value="Genomic_DNA"/>
</dbReference>
<feature type="region of interest" description="Disordered" evidence="1">
    <location>
        <begin position="1"/>
        <end position="52"/>
    </location>
</feature>
<feature type="compositionally biased region" description="Basic residues" evidence="1">
    <location>
        <begin position="1"/>
        <end position="13"/>
    </location>
</feature>
<sequence>MSRHHRSHSRRHPSNITTGINDESYYIDDERSSSDYDPVDIDENHEENREIGSNNCNSIRSLNFIDNLKKYIGNKVTVYTTGGNSCGYNFTGTLLGVNKYFIRLEEEPSKQPRIITDDPYSLANNCNLESDSCSENTDKNTLVDIPIDKIAAFLRGNI</sequence>
<proteinExistence type="predicted"/>
<protein>
    <submittedName>
        <fullName evidence="2">Uncharacterized protein</fullName>
    </submittedName>
</protein>
<evidence type="ECO:0000256" key="1">
    <source>
        <dbReference type="SAM" id="MobiDB-lite"/>
    </source>
</evidence>
<reference evidence="2 3" key="1">
    <citation type="submission" date="2024-08" db="EMBL/GenBank/DDBJ databases">
        <title>Clostridium lapicellarii sp. nov., and Clostridium renhuaiense sp. nov., two species isolated from the mud in a fermentation cellar used for producing sauce-flavour Chinese liquors.</title>
        <authorList>
            <person name="Yang F."/>
            <person name="Wang H."/>
            <person name="Chen L.Q."/>
            <person name="Zhou N."/>
            <person name="Lu J.J."/>
            <person name="Pu X.X."/>
            <person name="Wan B."/>
            <person name="Wang L."/>
            <person name="Liu S.J."/>
        </authorList>
    </citation>
    <scope>NUCLEOTIDE SEQUENCE [LARGE SCALE GENOMIC DNA]</scope>
    <source>
        <strain evidence="2 3">MT-113</strain>
    </source>
</reference>
<gene>
    <name evidence="2" type="ORF">AB8S09_14665</name>
</gene>